<dbReference type="PROSITE" id="PS50110">
    <property type="entry name" value="RESPONSE_REGULATORY"/>
    <property type="match status" value="1"/>
</dbReference>
<dbReference type="GO" id="GO:0000160">
    <property type="term" value="P:phosphorelay signal transduction system"/>
    <property type="evidence" value="ECO:0007669"/>
    <property type="project" value="InterPro"/>
</dbReference>
<dbReference type="InterPro" id="IPR011006">
    <property type="entry name" value="CheY-like_superfamily"/>
</dbReference>
<evidence type="ECO:0000256" key="1">
    <source>
        <dbReference type="ARBA" id="ARBA00022553"/>
    </source>
</evidence>
<dbReference type="GO" id="GO:0006355">
    <property type="term" value="P:regulation of DNA-templated transcription"/>
    <property type="evidence" value="ECO:0007669"/>
    <property type="project" value="InterPro"/>
</dbReference>
<dbReference type="PANTHER" id="PTHR43214">
    <property type="entry name" value="TWO-COMPONENT RESPONSE REGULATOR"/>
    <property type="match status" value="1"/>
</dbReference>
<dbReference type="EMBL" id="JACIEH010000002">
    <property type="protein sequence ID" value="MBB4098658.1"/>
    <property type="molecule type" value="Genomic_DNA"/>
</dbReference>
<proteinExistence type="predicted"/>
<evidence type="ECO:0000259" key="5">
    <source>
        <dbReference type="PROSITE" id="PS50110"/>
    </source>
</evidence>
<evidence type="ECO:0000313" key="6">
    <source>
        <dbReference type="EMBL" id="MBB4098658.1"/>
    </source>
</evidence>
<dbReference type="InterPro" id="IPR039420">
    <property type="entry name" value="WalR-like"/>
</dbReference>
<accession>A0A7W6JS89</accession>
<evidence type="ECO:0000313" key="7">
    <source>
        <dbReference type="Proteomes" id="UP000557392"/>
    </source>
</evidence>
<dbReference type="Pfam" id="PF00072">
    <property type="entry name" value="Response_reg"/>
    <property type="match status" value="1"/>
</dbReference>
<feature type="domain" description="HTH luxR-type" evidence="4">
    <location>
        <begin position="145"/>
        <end position="210"/>
    </location>
</feature>
<dbReference type="SMART" id="SM00448">
    <property type="entry name" value="REC"/>
    <property type="match status" value="1"/>
</dbReference>
<dbReference type="SUPFAM" id="SSF52172">
    <property type="entry name" value="CheY-like"/>
    <property type="match status" value="1"/>
</dbReference>
<dbReference type="InterPro" id="IPR058245">
    <property type="entry name" value="NreC/VraR/RcsB-like_REC"/>
</dbReference>
<evidence type="ECO:0000256" key="3">
    <source>
        <dbReference type="PROSITE-ProRule" id="PRU00169"/>
    </source>
</evidence>
<dbReference type="InterPro" id="IPR001789">
    <property type="entry name" value="Sig_transdc_resp-reg_receiver"/>
</dbReference>
<dbReference type="Proteomes" id="UP000557392">
    <property type="component" value="Unassembled WGS sequence"/>
</dbReference>
<name>A0A7W6JS89_9SPHN</name>
<dbReference type="AlphaFoldDB" id="A0A7W6JS89"/>
<dbReference type="SMART" id="SM00421">
    <property type="entry name" value="HTH_LUXR"/>
    <property type="match status" value="1"/>
</dbReference>
<dbReference type="CDD" id="cd06170">
    <property type="entry name" value="LuxR_C_like"/>
    <property type="match status" value="1"/>
</dbReference>
<evidence type="ECO:0000256" key="2">
    <source>
        <dbReference type="ARBA" id="ARBA00023125"/>
    </source>
</evidence>
<dbReference type="Pfam" id="PF00196">
    <property type="entry name" value="GerE"/>
    <property type="match status" value="1"/>
</dbReference>
<dbReference type="CDD" id="cd17535">
    <property type="entry name" value="REC_NarL-like"/>
    <property type="match status" value="1"/>
</dbReference>
<protein>
    <submittedName>
        <fullName evidence="6">DNA-binding NarL/FixJ family response regulator</fullName>
    </submittedName>
</protein>
<gene>
    <name evidence="6" type="ORF">GGR46_002222</name>
</gene>
<sequence length="214" mass="23395">MTMPPEKGISPIRILIVDDHPVLREGVTAILEDRTDMIVIGEARDGAEAVARFRELRPDVTLMDLQMPVMNGVDAITAIRADFPDARILVLTTYAGDVQAVRALKAGATGYLLKSSLRTEMLDAIHNVHRGRRHVHGEVAAEIALHVADDNLSEREISVLRLVAEGKANKEIAHALALSEETVKAHLKNIFGKLDVSDRTHAVTVAARRGIIEL</sequence>
<dbReference type="InterPro" id="IPR016032">
    <property type="entry name" value="Sig_transdc_resp-reg_C-effctor"/>
</dbReference>
<keyword evidence="2 6" id="KW-0238">DNA-binding</keyword>
<dbReference type="Gene3D" id="3.40.50.2300">
    <property type="match status" value="1"/>
</dbReference>
<dbReference type="PROSITE" id="PS00622">
    <property type="entry name" value="HTH_LUXR_1"/>
    <property type="match status" value="1"/>
</dbReference>
<comment type="caution">
    <text evidence="6">The sequence shown here is derived from an EMBL/GenBank/DDBJ whole genome shotgun (WGS) entry which is preliminary data.</text>
</comment>
<feature type="modified residue" description="4-aspartylphosphate" evidence="3">
    <location>
        <position position="64"/>
    </location>
</feature>
<keyword evidence="1 3" id="KW-0597">Phosphoprotein</keyword>
<dbReference type="InterPro" id="IPR000792">
    <property type="entry name" value="Tscrpt_reg_LuxR_C"/>
</dbReference>
<organism evidence="6 7">
    <name type="scientific">Sphingomonas kyeonggiensis</name>
    <dbReference type="NCBI Taxonomy" id="1268553"/>
    <lineage>
        <taxon>Bacteria</taxon>
        <taxon>Pseudomonadati</taxon>
        <taxon>Pseudomonadota</taxon>
        <taxon>Alphaproteobacteria</taxon>
        <taxon>Sphingomonadales</taxon>
        <taxon>Sphingomonadaceae</taxon>
        <taxon>Sphingomonas</taxon>
    </lineage>
</organism>
<dbReference type="PANTHER" id="PTHR43214:SF43">
    <property type="entry name" value="TWO-COMPONENT RESPONSE REGULATOR"/>
    <property type="match status" value="1"/>
</dbReference>
<keyword evidence="7" id="KW-1185">Reference proteome</keyword>
<feature type="domain" description="Response regulatory" evidence="5">
    <location>
        <begin position="13"/>
        <end position="129"/>
    </location>
</feature>
<dbReference type="PROSITE" id="PS50043">
    <property type="entry name" value="HTH_LUXR_2"/>
    <property type="match status" value="1"/>
</dbReference>
<evidence type="ECO:0000259" key="4">
    <source>
        <dbReference type="PROSITE" id="PS50043"/>
    </source>
</evidence>
<dbReference type="SUPFAM" id="SSF46894">
    <property type="entry name" value="C-terminal effector domain of the bipartite response regulators"/>
    <property type="match status" value="1"/>
</dbReference>
<reference evidence="6 7" key="1">
    <citation type="submission" date="2020-08" db="EMBL/GenBank/DDBJ databases">
        <title>Genomic Encyclopedia of Type Strains, Phase IV (KMG-IV): sequencing the most valuable type-strain genomes for metagenomic binning, comparative biology and taxonomic classification.</title>
        <authorList>
            <person name="Goeker M."/>
        </authorList>
    </citation>
    <scope>NUCLEOTIDE SEQUENCE [LARGE SCALE GENOMIC DNA]</scope>
    <source>
        <strain evidence="6 7">DSM 101806</strain>
    </source>
</reference>
<dbReference type="PRINTS" id="PR00038">
    <property type="entry name" value="HTHLUXR"/>
</dbReference>
<dbReference type="GO" id="GO:0003677">
    <property type="term" value="F:DNA binding"/>
    <property type="evidence" value="ECO:0007669"/>
    <property type="project" value="UniProtKB-KW"/>
</dbReference>